<protein>
    <recommendedName>
        <fullName evidence="6">NACHT domain-containing protein</fullName>
    </recommendedName>
</protein>
<dbReference type="GeneID" id="11505832"/>
<dbReference type="InterPro" id="IPR056884">
    <property type="entry name" value="NPHP3-like_N"/>
</dbReference>
<dbReference type="Gene3D" id="3.40.50.300">
    <property type="entry name" value="P-loop containing nucleotide triphosphate hydrolases"/>
    <property type="match status" value="1"/>
</dbReference>
<evidence type="ECO:0000256" key="1">
    <source>
        <dbReference type="ARBA" id="ARBA00022737"/>
    </source>
</evidence>
<dbReference type="eggNOG" id="KOG2029">
    <property type="taxonomic scope" value="Eukaryota"/>
</dbReference>
<dbReference type="InterPro" id="IPR036322">
    <property type="entry name" value="WD40_repeat_dom_sf"/>
</dbReference>
<evidence type="ECO:0000313" key="5">
    <source>
        <dbReference type="Proteomes" id="UP000007322"/>
    </source>
</evidence>
<dbReference type="OMA" id="DCCFFFF"/>
<dbReference type="InParanoid" id="G2Q221"/>
<dbReference type="InterPro" id="IPR015943">
    <property type="entry name" value="WD40/YVTN_repeat-like_dom_sf"/>
</dbReference>
<evidence type="ECO:0000313" key="4">
    <source>
        <dbReference type="EMBL" id="AEO55054.1"/>
    </source>
</evidence>
<dbReference type="OrthoDB" id="194358at2759"/>
<dbReference type="PANTHER" id="PTHR10039:SF16">
    <property type="entry name" value="GPI INOSITOL-DEACYLASE"/>
    <property type="match status" value="1"/>
</dbReference>
<evidence type="ECO:0000259" key="3">
    <source>
        <dbReference type="Pfam" id="PF24883"/>
    </source>
</evidence>
<dbReference type="RefSeq" id="XP_003660299.1">
    <property type="nucleotide sequence ID" value="XM_003660251.1"/>
</dbReference>
<dbReference type="SUPFAM" id="SSF52540">
    <property type="entry name" value="P-loop containing nucleoside triphosphate hydrolases"/>
    <property type="match status" value="1"/>
</dbReference>
<dbReference type="Pfam" id="PF22939">
    <property type="entry name" value="WHD_GPIID"/>
    <property type="match status" value="1"/>
</dbReference>
<feature type="domain" description="GPI inositol-deacylase winged helix" evidence="2">
    <location>
        <begin position="464"/>
        <end position="537"/>
    </location>
</feature>
<proteinExistence type="predicted"/>
<keyword evidence="5" id="KW-1185">Reference proteome</keyword>
<dbReference type="VEuPathDB" id="FungiDB:MYCTH_2115815"/>
<dbReference type="HOGENOM" id="CLU_001384_1_0_1"/>
<dbReference type="InterPro" id="IPR027417">
    <property type="entry name" value="P-loop_NTPase"/>
</dbReference>
<dbReference type="KEGG" id="mtm:MYCTH_2115815"/>
<dbReference type="PANTHER" id="PTHR10039">
    <property type="entry name" value="AMELOGENIN"/>
    <property type="match status" value="1"/>
</dbReference>
<dbReference type="Pfam" id="PF24883">
    <property type="entry name" value="NPHP3_N"/>
    <property type="match status" value="1"/>
</dbReference>
<keyword evidence="1" id="KW-0677">Repeat</keyword>
<dbReference type="InterPro" id="IPR001680">
    <property type="entry name" value="WD40_rpt"/>
</dbReference>
<feature type="domain" description="Nephrocystin 3-like N-terminal" evidence="3">
    <location>
        <begin position="184"/>
        <end position="347"/>
    </location>
</feature>
<name>G2Q221_THET4</name>
<gene>
    <name evidence="4" type="ORF">MYCTH_2115815</name>
</gene>
<dbReference type="EMBL" id="CP003002">
    <property type="protein sequence ID" value="AEO55054.1"/>
    <property type="molecule type" value="Genomic_DNA"/>
</dbReference>
<accession>G2Q221</accession>
<dbReference type="InterPro" id="IPR054471">
    <property type="entry name" value="GPIID_WHD"/>
</dbReference>
<dbReference type="SUPFAM" id="SSF50978">
    <property type="entry name" value="WD40 repeat-like"/>
    <property type="match status" value="1"/>
</dbReference>
<sequence>MDRAHLPPLIFVAHNRVRSIFFLGTPHQGAAIAQVLARYTAMIGTRPFVEDLFPQSDVIRALGEDFPEESKDLQLFSFYESRPMTVGLRKMLIVDKASAVMNLPNERQTFLDANHRNVAMYATRADPSYVAVRNALARVIASCRMQAESAVPSQEDRRALARFLGVPADPEDDLRNHASAKLPGSCEWLGKKSCYQTWVASREPAFLWLQGRPGVGKSVLSSHVVGDLRNNGLDPCFFFFQARDSAKSAVDSCLRSLAWQMAVLHPAVFHKLKAVMSELDDGLDGEKVGSHSLWQKVFVSGILTVELERPQFWVIDAMDECRSAADMTAFLAGIQEHWPLSVLVTSRDAAENYRPSVSYRVSISSYTISEQDSLADISLLLAENLACLPCPASDRWPTAEALASHILARSAGCFLWASLICSELRKVTSEGAITRVLNSTPADMDAVYADILTKIEMNGLESESTRAVLTWAVYAFRPLGLAEMQTAAELDADDKIGDIRRLISKNCGNLMYVDEHDRIQFVHLTAREFLTRGGLESCLIPSKADAHRRLASACLKHLASVTQKAKGRARKAQGNPSAAPFTTYASKFLFQHLDHVDPNDDGLFLMLLNFLGSNSLLSWVELAAANGDLRTVYEAGRTIKDMLNGRTRDAAPPRPNRSALTQEKIELLGRWGDDLARLIPQFAERLGRSPKTIRHHIAPFCPPNSVIRQVFGGPTRGLTVGGLSTRSWDDCLATIRYPQDRSPFVVAAAPGYVAVGIACWDGRVVVHDDAIFQELHTIRHGERVSCVAFATSGRYLASAGSKTVRIWSPANGLELACFGLPEGAWCRGLSFAEGDTVLRAATVRNELIEWDLESRAPVHDEPVSWGADVPERMRGRAPEHVWLSPGSSLLAVVYHGHDLVFWDCAELRLHDVYEQKTGSMLRFGDRLQARGWTTVRAAVFNHDIETDLFAATFDDGDMVVFDLDAGRPIAVNKEGAYNLVLACSHDGRTLAAVDQLGNMTLFEFRTLRILYRVRLETSTLPHGLAFTGDNRRVVELREGQCRVWEPPVLRPGNDHDPRTPITELKPMTPREMYREEQARKAQEITAITCSREFPVVFYATGNGSVFGYDISGPEPEKQLLFVQDTSAPTRGCVGGRPSFDRRTEAGARPRNIEAGPRVFETPETAHLTQLRVIRLSPELGLSLSGFGPLSHPHYFATYAKESSDSVAVDDETIAILIWDFQDLEDPASQHAGPRWEIRTSMLPAQVVHLIGVYGTRLVFHAADHWVASFELLPPGSSSGAIVDEESFVRHFFLPNHWIGSLRTEDMRFGIGSEGDIIFDRLGELAVIKRGLELTEDGEAFQPRQLSAKGRAKFSERIPYRPPGIQMQRWL</sequence>
<dbReference type="Pfam" id="PF00400">
    <property type="entry name" value="WD40"/>
    <property type="match status" value="1"/>
</dbReference>
<evidence type="ECO:0008006" key="6">
    <source>
        <dbReference type="Google" id="ProtNLM"/>
    </source>
</evidence>
<organism evidence="4 5">
    <name type="scientific">Thermothelomyces thermophilus (strain ATCC 42464 / BCRC 31852 / DSM 1799)</name>
    <name type="common">Sporotrichum thermophile</name>
    <dbReference type="NCBI Taxonomy" id="573729"/>
    <lineage>
        <taxon>Eukaryota</taxon>
        <taxon>Fungi</taxon>
        <taxon>Dikarya</taxon>
        <taxon>Ascomycota</taxon>
        <taxon>Pezizomycotina</taxon>
        <taxon>Sordariomycetes</taxon>
        <taxon>Sordariomycetidae</taxon>
        <taxon>Sordariales</taxon>
        <taxon>Chaetomiaceae</taxon>
        <taxon>Thermothelomyces</taxon>
    </lineage>
</organism>
<dbReference type="Proteomes" id="UP000007322">
    <property type="component" value="Chromosome 1"/>
</dbReference>
<reference evidence="4 5" key="1">
    <citation type="journal article" date="2011" name="Nat. Biotechnol.">
        <title>Comparative genomic analysis of the thermophilic biomass-degrading fungi Myceliophthora thermophila and Thielavia terrestris.</title>
        <authorList>
            <person name="Berka R.M."/>
            <person name="Grigoriev I.V."/>
            <person name="Otillar R."/>
            <person name="Salamov A."/>
            <person name="Grimwood J."/>
            <person name="Reid I."/>
            <person name="Ishmael N."/>
            <person name="John T."/>
            <person name="Darmond C."/>
            <person name="Moisan M.-C."/>
            <person name="Henrissat B."/>
            <person name="Coutinho P.M."/>
            <person name="Lombard V."/>
            <person name="Natvig D.O."/>
            <person name="Lindquist E."/>
            <person name="Schmutz J."/>
            <person name="Lucas S."/>
            <person name="Harris P."/>
            <person name="Powlowski J."/>
            <person name="Bellemare A."/>
            <person name="Taylor D."/>
            <person name="Butler G."/>
            <person name="de Vries R.P."/>
            <person name="Allijn I.E."/>
            <person name="van den Brink J."/>
            <person name="Ushinsky S."/>
            <person name="Storms R."/>
            <person name="Powell A.J."/>
            <person name="Paulsen I.T."/>
            <person name="Elbourne L.D.H."/>
            <person name="Baker S.E."/>
            <person name="Magnuson J."/>
            <person name="LaBoissiere S."/>
            <person name="Clutterbuck A.J."/>
            <person name="Martinez D."/>
            <person name="Wogulis M."/>
            <person name="de Leon A.L."/>
            <person name="Rey M.W."/>
            <person name="Tsang A."/>
        </authorList>
    </citation>
    <scope>NUCLEOTIDE SEQUENCE [LARGE SCALE GENOMIC DNA]</scope>
    <source>
        <strain evidence="5">ATCC 42464 / BCRC 31852 / DSM 1799</strain>
    </source>
</reference>
<dbReference type="SMART" id="SM00320">
    <property type="entry name" value="WD40"/>
    <property type="match status" value="1"/>
</dbReference>
<evidence type="ECO:0000259" key="2">
    <source>
        <dbReference type="Pfam" id="PF22939"/>
    </source>
</evidence>
<dbReference type="Gene3D" id="2.130.10.10">
    <property type="entry name" value="YVTN repeat-like/Quinoprotein amine dehydrogenase"/>
    <property type="match status" value="2"/>
</dbReference>